<protein>
    <recommendedName>
        <fullName evidence="3">Lipoprotein</fullName>
    </recommendedName>
</protein>
<evidence type="ECO:0008006" key="3">
    <source>
        <dbReference type="Google" id="ProtNLM"/>
    </source>
</evidence>
<keyword evidence="2" id="KW-1185">Reference proteome</keyword>
<gene>
    <name evidence="1" type="ORF">IEG06_00810</name>
</gene>
<comment type="caution">
    <text evidence="1">The sequence shown here is derived from an EMBL/GenBank/DDBJ whole genome shotgun (WGS) entry which is preliminary data.</text>
</comment>
<dbReference type="RefSeq" id="WP_191100783.1">
    <property type="nucleotide sequence ID" value="NZ_JACXXH010000001.1"/>
</dbReference>
<dbReference type="Proteomes" id="UP000627521">
    <property type="component" value="Unassembled WGS sequence"/>
</dbReference>
<reference evidence="1 2" key="1">
    <citation type="submission" date="2020-09" db="EMBL/GenBank/DDBJ databases">
        <title>Bacillus nautilus sp. nov., Chryseoglobus crepusculi sp. nov, and Psychrobacter noctis sp. nov., isolated from deep-sea sponges from the equatorial Atlantic.</title>
        <authorList>
            <person name="Stennett H.L."/>
            <person name="Williams S.E."/>
        </authorList>
    </citation>
    <scope>NUCLEOTIDE SEQUENCE [LARGE SCALE GENOMIC DNA]</scope>
    <source>
        <strain evidence="1 2">28M-24</strain>
    </source>
</reference>
<evidence type="ECO:0000313" key="2">
    <source>
        <dbReference type="Proteomes" id="UP000627521"/>
    </source>
</evidence>
<name>A0ABR8LQ83_9FLAO</name>
<dbReference type="PROSITE" id="PS51257">
    <property type="entry name" value="PROKAR_LIPOPROTEIN"/>
    <property type="match status" value="1"/>
</dbReference>
<dbReference type="EMBL" id="JACXXH010000001">
    <property type="protein sequence ID" value="MBD3861970.1"/>
    <property type="molecule type" value="Genomic_DNA"/>
</dbReference>
<organism evidence="1 2">
    <name type="scientific">Olleya marilimosa</name>
    <dbReference type="NCBI Taxonomy" id="272164"/>
    <lineage>
        <taxon>Bacteria</taxon>
        <taxon>Pseudomonadati</taxon>
        <taxon>Bacteroidota</taxon>
        <taxon>Flavobacteriia</taxon>
        <taxon>Flavobacteriales</taxon>
        <taxon>Flavobacteriaceae</taxon>
    </lineage>
</organism>
<proteinExistence type="predicted"/>
<evidence type="ECO:0000313" key="1">
    <source>
        <dbReference type="EMBL" id="MBD3861970.1"/>
    </source>
</evidence>
<accession>A0ABR8LQ83</accession>
<sequence>MKKIIFLSIIVFAIISCEETQEINEVKSKFGSSNLSYLDGTLSELNQLKNNDSIKGFDLENEIGAKVNLYSEMLNLFSSDNFDCGCDEKLKKKLRKYKPKNKEEEESGFIPRVVLNNALYSDSALLLDRSGSSILAHGFQYNKISGGKSKLLFARNSPTVKVFSESNYIEKNPNTYDNFLYTLDCSGFLSAAVSATVGVGKNSIKASANAASKLDKSLIVVGGVMYSPLYQAYKGEGDFVKTDSVTKINRIKVLEAVINSIPAQEQTDTTQVFLNSNYRVVLASNSGTSSFNGEAKLGITGGIGFGIGSVSGEGKAEGSVQRKSSFSKYKTYLIERNVGVEPDSITISMLKTIIQNLKNQ</sequence>